<dbReference type="EMBL" id="LJDB01000060">
    <property type="protein sequence ID" value="ONI39833.1"/>
    <property type="molecule type" value="Genomic_DNA"/>
</dbReference>
<dbReference type="Proteomes" id="UP000188605">
    <property type="component" value="Unassembled WGS sequence"/>
</dbReference>
<sequence length="299" mass="32741">MKIIEGKQCILSKENKPVATMAVGEIAQFNTIDCFGEQINSEDQVVTSIDFNFVNPTAGPVYIEGAQPGDVLVVDILDIEVNDKGVACTLPNMGPLRDKCSLRTKIFNIKDGYTDFNGIPIKIDPMVGVIGVAPKDEGIPCGFAHRHGGNIDSKLIKKGARVYLPVFVEGALLQMEDLHAVMGDGELCGTGLEIGGKIIFKVDLIKNFELNWPITETTDRWYVNSRGEDYDKSLIQGVGEMARLMKPVYNWEIEDISIYISLQGAVEVNQGTRPDANETAGGMVNLRISIPKIPNKNLI</sequence>
<evidence type="ECO:0000313" key="2">
    <source>
        <dbReference type="Proteomes" id="UP000188605"/>
    </source>
</evidence>
<protein>
    <submittedName>
        <fullName evidence="1">Uncharacterized protein</fullName>
    </submittedName>
</protein>
<name>A0ACC8XBP5_9FIRM</name>
<organism evidence="1 2">
    <name type="scientific">Candidatus Epulonipiscium fishelsonii</name>
    <dbReference type="NCBI Taxonomy" id="77094"/>
    <lineage>
        <taxon>Bacteria</taxon>
        <taxon>Bacillati</taxon>
        <taxon>Bacillota</taxon>
        <taxon>Clostridia</taxon>
        <taxon>Lachnospirales</taxon>
        <taxon>Lachnospiraceae</taxon>
        <taxon>Candidatus Epulonipiscium</taxon>
    </lineage>
</organism>
<comment type="caution">
    <text evidence="1">The sequence shown here is derived from an EMBL/GenBank/DDBJ whole genome shotgun (WGS) entry which is preliminary data.</text>
</comment>
<evidence type="ECO:0000313" key="1">
    <source>
        <dbReference type="EMBL" id="ONI39833.1"/>
    </source>
</evidence>
<keyword evidence="2" id="KW-1185">Reference proteome</keyword>
<gene>
    <name evidence="1" type="ORF">AN396_07205</name>
</gene>
<reference evidence="1" key="1">
    <citation type="submission" date="2016-08" db="EMBL/GenBank/DDBJ databases">
        <authorList>
            <person name="Ngugi D.K."/>
            <person name="Miyake S."/>
            <person name="Stingl U."/>
        </authorList>
    </citation>
    <scope>NUCLEOTIDE SEQUENCE</scope>
    <source>
        <strain evidence="1">SCG-B11WGA-EpuloA1</strain>
    </source>
</reference>
<proteinExistence type="predicted"/>
<accession>A0ACC8XBP5</accession>